<organism evidence="9 10">
    <name type="scientific">Seongchinamella sediminis</name>
    <dbReference type="NCBI Taxonomy" id="2283635"/>
    <lineage>
        <taxon>Bacteria</taxon>
        <taxon>Pseudomonadati</taxon>
        <taxon>Pseudomonadota</taxon>
        <taxon>Gammaproteobacteria</taxon>
        <taxon>Cellvibrionales</taxon>
        <taxon>Halieaceae</taxon>
        <taxon>Seongchinamella</taxon>
    </lineage>
</organism>
<keyword evidence="3 6" id="KW-0479">Metal-binding</keyword>
<dbReference type="Gene3D" id="1.10.760.10">
    <property type="entry name" value="Cytochrome c-like domain"/>
    <property type="match status" value="1"/>
</dbReference>
<evidence type="ECO:0000256" key="4">
    <source>
        <dbReference type="ARBA" id="ARBA00022982"/>
    </source>
</evidence>
<dbReference type="PROSITE" id="PS51007">
    <property type="entry name" value="CYTC"/>
    <property type="match status" value="1"/>
</dbReference>
<protein>
    <submittedName>
        <fullName evidence="9">Adenylate cyclase</fullName>
    </submittedName>
</protein>
<evidence type="ECO:0000256" key="5">
    <source>
        <dbReference type="ARBA" id="ARBA00023004"/>
    </source>
</evidence>
<evidence type="ECO:0000256" key="1">
    <source>
        <dbReference type="ARBA" id="ARBA00022448"/>
    </source>
</evidence>
<evidence type="ECO:0000256" key="6">
    <source>
        <dbReference type="PROSITE-ProRule" id="PRU00433"/>
    </source>
</evidence>
<keyword evidence="7" id="KW-0732">Signal</keyword>
<dbReference type="InterPro" id="IPR002327">
    <property type="entry name" value="Cyt_c_1A/1B"/>
</dbReference>
<feature type="domain" description="Cytochrome c" evidence="8">
    <location>
        <begin position="29"/>
        <end position="130"/>
    </location>
</feature>
<evidence type="ECO:0000313" key="9">
    <source>
        <dbReference type="EMBL" id="RLQ21968.1"/>
    </source>
</evidence>
<keyword evidence="4" id="KW-0249">Electron transport</keyword>
<dbReference type="RefSeq" id="WP_117954167.1">
    <property type="nucleotide sequence ID" value="NZ_QRAN01000009.1"/>
</dbReference>
<dbReference type="AlphaFoldDB" id="A0A3L7DWL1"/>
<dbReference type="Pfam" id="PF00034">
    <property type="entry name" value="Cytochrom_C"/>
    <property type="match status" value="1"/>
</dbReference>
<reference evidence="9 10" key="1">
    <citation type="submission" date="2018-07" db="EMBL/GenBank/DDBJ databases">
        <title>Halioglobus sp. genome submission.</title>
        <authorList>
            <person name="Ye M.-Q."/>
            <person name="Du Z.-J."/>
        </authorList>
    </citation>
    <scope>NUCLEOTIDE SEQUENCE [LARGE SCALE GENOMIC DNA]</scope>
    <source>
        <strain evidence="9 10">U0301</strain>
    </source>
</reference>
<keyword evidence="1" id="KW-0813">Transport</keyword>
<dbReference type="InterPro" id="IPR036909">
    <property type="entry name" value="Cyt_c-like_dom_sf"/>
</dbReference>
<dbReference type="GO" id="GO:0020037">
    <property type="term" value="F:heme binding"/>
    <property type="evidence" value="ECO:0007669"/>
    <property type="project" value="InterPro"/>
</dbReference>
<dbReference type="OrthoDB" id="9805828at2"/>
<dbReference type="GO" id="GO:0009055">
    <property type="term" value="F:electron transfer activity"/>
    <property type="evidence" value="ECO:0007669"/>
    <property type="project" value="InterPro"/>
</dbReference>
<dbReference type="GO" id="GO:0046872">
    <property type="term" value="F:metal ion binding"/>
    <property type="evidence" value="ECO:0007669"/>
    <property type="project" value="UniProtKB-KW"/>
</dbReference>
<accession>A0A3L7DWL1</accession>
<evidence type="ECO:0000256" key="7">
    <source>
        <dbReference type="SAM" id="SignalP"/>
    </source>
</evidence>
<evidence type="ECO:0000313" key="10">
    <source>
        <dbReference type="Proteomes" id="UP000265509"/>
    </source>
</evidence>
<evidence type="ECO:0000259" key="8">
    <source>
        <dbReference type="PROSITE" id="PS51007"/>
    </source>
</evidence>
<dbReference type="Proteomes" id="UP000265509">
    <property type="component" value="Unassembled WGS sequence"/>
</dbReference>
<name>A0A3L7DWL1_9GAMM</name>
<dbReference type="InterPro" id="IPR009056">
    <property type="entry name" value="Cyt_c-like_dom"/>
</dbReference>
<feature type="chain" id="PRO_5018107875" evidence="7">
    <location>
        <begin position="20"/>
        <end position="138"/>
    </location>
</feature>
<dbReference type="SUPFAM" id="SSF46626">
    <property type="entry name" value="Cytochrome c"/>
    <property type="match status" value="1"/>
</dbReference>
<sequence>MRVLLLIALAAAWSLPLAADELQSRLALADVDRGRLVFGPCRTCHYPESSMGHNSGPNLSGIFGKVAGKQPGFKYYSRRFRDAEFVWTPQLMYAWLENPMAMFPDSVMMSRGVPDPQDRADLIAYLKQASLPQEEPGS</sequence>
<dbReference type="PANTHER" id="PTHR11961">
    <property type="entry name" value="CYTOCHROME C"/>
    <property type="match status" value="1"/>
</dbReference>
<evidence type="ECO:0000256" key="2">
    <source>
        <dbReference type="ARBA" id="ARBA00022617"/>
    </source>
</evidence>
<keyword evidence="2 6" id="KW-0349">Heme</keyword>
<dbReference type="PRINTS" id="PR00604">
    <property type="entry name" value="CYTCHRMECIAB"/>
</dbReference>
<feature type="signal peptide" evidence="7">
    <location>
        <begin position="1"/>
        <end position="19"/>
    </location>
</feature>
<gene>
    <name evidence="9" type="ORF">DWB85_10290</name>
</gene>
<proteinExistence type="predicted"/>
<comment type="caution">
    <text evidence="9">The sequence shown here is derived from an EMBL/GenBank/DDBJ whole genome shotgun (WGS) entry which is preliminary data.</text>
</comment>
<keyword evidence="10" id="KW-1185">Reference proteome</keyword>
<keyword evidence="5 6" id="KW-0408">Iron</keyword>
<dbReference type="EMBL" id="QRAN01000009">
    <property type="protein sequence ID" value="RLQ21968.1"/>
    <property type="molecule type" value="Genomic_DNA"/>
</dbReference>
<evidence type="ECO:0000256" key="3">
    <source>
        <dbReference type="ARBA" id="ARBA00022723"/>
    </source>
</evidence>